<keyword evidence="1" id="KW-1133">Transmembrane helix</keyword>
<feature type="transmembrane region" description="Helical" evidence="1">
    <location>
        <begin position="88"/>
        <end position="106"/>
    </location>
</feature>
<feature type="transmembrane region" description="Helical" evidence="1">
    <location>
        <begin position="184"/>
        <end position="202"/>
    </location>
</feature>
<accession>A0A2T0W689</accession>
<dbReference type="RefSeq" id="WP_106193819.1">
    <property type="nucleotide sequence ID" value="NZ_PVTO01000014.1"/>
</dbReference>
<keyword evidence="1" id="KW-0472">Membrane</keyword>
<feature type="transmembrane region" description="Helical" evidence="1">
    <location>
        <begin position="36"/>
        <end position="58"/>
    </location>
</feature>
<organism evidence="2 3">
    <name type="scientific">Alkalibacterium olivapovliticus</name>
    <dbReference type="NCBI Taxonomy" id="99907"/>
    <lineage>
        <taxon>Bacteria</taxon>
        <taxon>Bacillati</taxon>
        <taxon>Bacillota</taxon>
        <taxon>Bacilli</taxon>
        <taxon>Lactobacillales</taxon>
        <taxon>Carnobacteriaceae</taxon>
        <taxon>Alkalibacterium</taxon>
    </lineage>
</organism>
<dbReference type="AlphaFoldDB" id="A0A2T0W689"/>
<dbReference type="OrthoDB" id="2182676at2"/>
<feature type="transmembrane region" description="Helical" evidence="1">
    <location>
        <begin position="112"/>
        <end position="140"/>
    </location>
</feature>
<proteinExistence type="predicted"/>
<protein>
    <submittedName>
        <fullName evidence="2">Putative membrane protein YesL</fullName>
    </submittedName>
</protein>
<sequence>MGREQYSEEHLISKEPKSAIVVFTDYFSFLAVLNSLWILSSLLVFPIFSATEAVFYCISRKLMGRTVSWRLDYMGYVKNNMLRSFKRGWPFLIIFTLLIVDGMILIQMPDDLIIRPILMGALAVLSVLTLFICFYSYSYLVMTHLNARQRIMKSFLTTIKQPHYSAGIVIILIAQLGLSLFFVPLFFFFSLSFPFFLFLYAVHKIDQKSKN</sequence>
<keyword evidence="3" id="KW-1185">Reference proteome</keyword>
<comment type="caution">
    <text evidence="2">The sequence shown here is derived from an EMBL/GenBank/DDBJ whole genome shotgun (WGS) entry which is preliminary data.</text>
</comment>
<evidence type="ECO:0000313" key="3">
    <source>
        <dbReference type="Proteomes" id="UP000238205"/>
    </source>
</evidence>
<evidence type="ECO:0000256" key="1">
    <source>
        <dbReference type="SAM" id="Phobius"/>
    </source>
</evidence>
<evidence type="ECO:0000313" key="2">
    <source>
        <dbReference type="EMBL" id="PRY82209.1"/>
    </source>
</evidence>
<dbReference type="EMBL" id="PVTO01000014">
    <property type="protein sequence ID" value="PRY82209.1"/>
    <property type="molecule type" value="Genomic_DNA"/>
</dbReference>
<name>A0A2T0W689_9LACT</name>
<gene>
    <name evidence="2" type="ORF">CLV38_1145</name>
</gene>
<dbReference type="Proteomes" id="UP000238205">
    <property type="component" value="Unassembled WGS sequence"/>
</dbReference>
<dbReference type="InterPro" id="IPR006938">
    <property type="entry name" value="DUF624"/>
</dbReference>
<feature type="transmembrane region" description="Helical" evidence="1">
    <location>
        <begin position="161"/>
        <end position="178"/>
    </location>
</feature>
<keyword evidence="1" id="KW-0812">Transmembrane</keyword>
<dbReference type="Pfam" id="PF04854">
    <property type="entry name" value="DUF624"/>
    <property type="match status" value="1"/>
</dbReference>
<reference evidence="2 3" key="1">
    <citation type="submission" date="2018-03" db="EMBL/GenBank/DDBJ databases">
        <title>Genomic Encyclopedia of Archaeal and Bacterial Type Strains, Phase II (KMG-II): from individual species to whole genera.</title>
        <authorList>
            <person name="Goeker M."/>
        </authorList>
    </citation>
    <scope>NUCLEOTIDE SEQUENCE [LARGE SCALE GENOMIC DNA]</scope>
    <source>
        <strain evidence="2 3">DSM 13175</strain>
    </source>
</reference>